<feature type="domain" description="RING-type" evidence="6">
    <location>
        <begin position="218"/>
        <end position="265"/>
    </location>
</feature>
<keyword evidence="5" id="KW-0472">Membrane</keyword>
<evidence type="ECO:0000256" key="1">
    <source>
        <dbReference type="ARBA" id="ARBA00022723"/>
    </source>
</evidence>
<gene>
    <name evidence="7" type="ORF">GCK72_011233</name>
</gene>
<feature type="transmembrane region" description="Helical" evidence="5">
    <location>
        <begin position="24"/>
        <end position="44"/>
    </location>
</feature>
<dbReference type="Gene3D" id="3.30.40.10">
    <property type="entry name" value="Zinc/RING finger domain, C3HC4 (zinc finger)"/>
    <property type="match status" value="1"/>
</dbReference>
<dbReference type="EMBL" id="WUAV01000003">
    <property type="protein sequence ID" value="KAF1762968.1"/>
    <property type="molecule type" value="Genomic_DNA"/>
</dbReference>
<dbReference type="KEGG" id="crq:GCK72_011233"/>
<dbReference type="PROSITE" id="PS50089">
    <property type="entry name" value="ZF_RING_2"/>
    <property type="match status" value="1"/>
</dbReference>
<evidence type="ECO:0000256" key="4">
    <source>
        <dbReference type="PROSITE-ProRule" id="PRU00175"/>
    </source>
</evidence>
<dbReference type="GeneID" id="9798004"/>
<comment type="caution">
    <text evidence="7">The sequence shown here is derived from an EMBL/GenBank/DDBJ whole genome shotgun (WGS) entry which is preliminary data.</text>
</comment>
<dbReference type="RefSeq" id="XP_053587884.1">
    <property type="nucleotide sequence ID" value="XM_053728307.1"/>
</dbReference>
<dbReference type="SUPFAM" id="SSF57850">
    <property type="entry name" value="RING/U-box"/>
    <property type="match status" value="1"/>
</dbReference>
<evidence type="ECO:0000313" key="8">
    <source>
        <dbReference type="Proteomes" id="UP000483820"/>
    </source>
</evidence>
<evidence type="ECO:0000313" key="7">
    <source>
        <dbReference type="EMBL" id="KAF1762968.1"/>
    </source>
</evidence>
<protein>
    <recommendedName>
        <fullName evidence="6">RING-type domain-containing protein</fullName>
    </recommendedName>
</protein>
<accession>A0A6A5H5F8</accession>
<evidence type="ECO:0000256" key="5">
    <source>
        <dbReference type="SAM" id="Phobius"/>
    </source>
</evidence>
<dbReference type="Proteomes" id="UP000483820">
    <property type="component" value="Chromosome III"/>
</dbReference>
<feature type="transmembrane region" description="Helical" evidence="5">
    <location>
        <begin position="161"/>
        <end position="183"/>
    </location>
</feature>
<proteinExistence type="predicted"/>
<dbReference type="SMART" id="SM00184">
    <property type="entry name" value="RING"/>
    <property type="match status" value="1"/>
</dbReference>
<reference evidence="7 8" key="1">
    <citation type="submission" date="2019-12" db="EMBL/GenBank/DDBJ databases">
        <title>Chromosome-level assembly of the Caenorhabditis remanei genome.</title>
        <authorList>
            <person name="Teterina A.A."/>
            <person name="Willis J.H."/>
            <person name="Phillips P.C."/>
        </authorList>
    </citation>
    <scope>NUCLEOTIDE SEQUENCE [LARGE SCALE GENOMIC DNA]</scope>
    <source>
        <strain evidence="7 8">PX506</strain>
        <tissue evidence="7">Whole organism</tissue>
    </source>
</reference>
<keyword evidence="1" id="KW-0479">Metal-binding</keyword>
<organism evidence="7 8">
    <name type="scientific">Caenorhabditis remanei</name>
    <name type="common">Caenorhabditis vulgaris</name>
    <dbReference type="NCBI Taxonomy" id="31234"/>
    <lineage>
        <taxon>Eukaryota</taxon>
        <taxon>Metazoa</taxon>
        <taxon>Ecdysozoa</taxon>
        <taxon>Nematoda</taxon>
        <taxon>Chromadorea</taxon>
        <taxon>Rhabditida</taxon>
        <taxon>Rhabditina</taxon>
        <taxon>Rhabditomorpha</taxon>
        <taxon>Rhabditoidea</taxon>
        <taxon>Rhabditidae</taxon>
        <taxon>Peloderinae</taxon>
        <taxon>Caenorhabditis</taxon>
    </lineage>
</organism>
<keyword evidence="5" id="KW-0812">Transmembrane</keyword>
<keyword evidence="2 4" id="KW-0863">Zinc-finger</keyword>
<dbReference type="InterPro" id="IPR001841">
    <property type="entry name" value="Znf_RING"/>
</dbReference>
<dbReference type="PANTHER" id="PTHR47156:SF7">
    <property type="entry name" value="RING-TYPE DOMAIN-CONTAINING PROTEIN"/>
    <property type="match status" value="1"/>
</dbReference>
<feature type="transmembrane region" description="Helical" evidence="5">
    <location>
        <begin position="65"/>
        <end position="88"/>
    </location>
</feature>
<sequence>MIFGIFSMAFVGFTVTKYFPTVDWIIFVLTIGASLATMITLWGFKRVLVFINEKLGAKIRTMCQSEAFIGFTGIMICGFVPRVVVFFVGFNVAILSFTIILSSVAALTFFFLFITWNRRRLDTKNNEWLTFAVFIINVILFIGSIRLAVSYEDGKDIEVIIWTQVFFSFLTIPSMMDLGIILLGNEMIMNNENEEEIKMTVKVQKSKKAAGNSSGPECKICVLPFNDTTQIPRMLKECGHTVCGRCADKLYGKQKQYEIICPMCQKVTVIGMGKKYLPKNFELLELI</sequence>
<feature type="transmembrane region" description="Helical" evidence="5">
    <location>
        <begin position="94"/>
        <end position="116"/>
    </location>
</feature>
<keyword evidence="5" id="KW-1133">Transmembrane helix</keyword>
<evidence type="ECO:0000256" key="2">
    <source>
        <dbReference type="ARBA" id="ARBA00022771"/>
    </source>
</evidence>
<dbReference type="PANTHER" id="PTHR47156">
    <property type="entry name" value="PROTEIN CBG20824"/>
    <property type="match status" value="1"/>
</dbReference>
<dbReference type="Pfam" id="PF14634">
    <property type="entry name" value="zf-RING_5"/>
    <property type="match status" value="1"/>
</dbReference>
<dbReference type="CTD" id="9798004"/>
<dbReference type="AlphaFoldDB" id="A0A6A5H5F8"/>
<dbReference type="GO" id="GO:0008270">
    <property type="term" value="F:zinc ion binding"/>
    <property type="evidence" value="ECO:0007669"/>
    <property type="project" value="UniProtKB-KW"/>
</dbReference>
<evidence type="ECO:0000256" key="3">
    <source>
        <dbReference type="ARBA" id="ARBA00022833"/>
    </source>
</evidence>
<dbReference type="PROSITE" id="PS00518">
    <property type="entry name" value="ZF_RING_1"/>
    <property type="match status" value="1"/>
</dbReference>
<name>A0A6A5H5F8_CAERE</name>
<dbReference type="InterPro" id="IPR013083">
    <property type="entry name" value="Znf_RING/FYVE/PHD"/>
</dbReference>
<keyword evidence="3" id="KW-0862">Zinc</keyword>
<evidence type="ECO:0000259" key="6">
    <source>
        <dbReference type="PROSITE" id="PS50089"/>
    </source>
</evidence>
<dbReference type="InterPro" id="IPR052667">
    <property type="entry name" value="E3_ubiquitin-ligase_RING"/>
</dbReference>
<feature type="transmembrane region" description="Helical" evidence="5">
    <location>
        <begin position="128"/>
        <end position="149"/>
    </location>
</feature>
<dbReference type="InterPro" id="IPR017907">
    <property type="entry name" value="Znf_RING_CS"/>
</dbReference>